<dbReference type="Gene3D" id="3.40.50.1390">
    <property type="entry name" value="Resolvase, N-terminal catalytic domain"/>
    <property type="match status" value="1"/>
</dbReference>
<organism evidence="8 9">
    <name type="scientific">Mycobacterium intracellulare subsp. chimaera</name>
    <dbReference type="NCBI Taxonomy" id="222805"/>
    <lineage>
        <taxon>Bacteria</taxon>
        <taxon>Bacillati</taxon>
        <taxon>Actinomycetota</taxon>
        <taxon>Actinomycetes</taxon>
        <taxon>Mycobacteriales</taxon>
        <taxon>Mycobacteriaceae</taxon>
        <taxon>Mycobacterium</taxon>
        <taxon>Mycobacterium avium complex (MAC)</taxon>
    </lineage>
</organism>
<dbReference type="GO" id="GO:0003677">
    <property type="term" value="F:DNA binding"/>
    <property type="evidence" value="ECO:0007669"/>
    <property type="project" value="UniProtKB-KW"/>
</dbReference>
<dbReference type="InterPro" id="IPR050639">
    <property type="entry name" value="SSR_resolvase"/>
</dbReference>
<reference evidence="8 9" key="1">
    <citation type="journal article" date="2017" name="Lancet Infect. Dis.">
        <title>Global outbreak of severe Mycobacterium chimaera disease after cardiac surgery: a molecular epidemiological study.</title>
        <authorList>
            <person name="van Ingen J."/>
            <person name="Kohl T."/>
            <person name="Kranzer K."/>
            <person name="Hasse B."/>
            <person name="Keller P."/>
            <person name="Szafranska A."/>
            <person name="Hillemann D."/>
            <person name="Chand M."/>
            <person name="Schreiber P."/>
            <person name="Sommerstein R."/>
            <person name="Berger C."/>
            <person name="Genoni M."/>
            <person name="Ruegg C."/>
            <person name="Troillet N."/>
            <person name="Widmer A.F."/>
            <person name="Becker S.L."/>
            <person name="Herrmann M."/>
            <person name="Eckmanns T."/>
            <person name="Haller S."/>
            <person name="Hoeller C."/>
            <person name="Debast S.B."/>
            <person name="Wolfhagen M.J."/>
            <person name="Hopman J."/>
            <person name="Kluytmans J."/>
            <person name="Langelaar M."/>
            <person name="Notermans D.W."/>
            <person name="ten Oever J."/>
            <person name="van den Barselaar P."/>
            <person name="Vonk A.B.A."/>
            <person name="Vos M.C."/>
            <person name="Ahmed N."/>
            <person name="Brown T."/>
            <person name="Crook D."/>
            <person name="Lamagni T."/>
            <person name="Phin N."/>
            <person name="Smith E.G."/>
            <person name="Zambon M."/>
            <person name="Serr A."/>
            <person name="Goetting T."/>
            <person name="Ebner W."/>
            <person name="Thuermer A."/>
            <person name="Utpatel C."/>
            <person name="Sproer C."/>
            <person name="Bunk B."/>
            <person name="Nubel U."/>
            <person name="Bloemberg G."/>
            <person name="Bottger E."/>
            <person name="Niemann S."/>
            <person name="Wagner D."/>
            <person name="Sax H."/>
        </authorList>
    </citation>
    <scope>NUCLEOTIDE SEQUENCE [LARGE SCALE GENOMIC DNA]</scope>
    <source>
        <strain evidence="8 9">ZUERICH-2</strain>
    </source>
</reference>
<dbReference type="PANTHER" id="PTHR30461">
    <property type="entry name" value="DNA-INVERTASE FROM LAMBDOID PROPHAGE"/>
    <property type="match status" value="1"/>
</dbReference>
<feature type="domain" description="Resolvase/invertase-type recombinase catalytic" evidence="7">
    <location>
        <begin position="5"/>
        <end position="138"/>
    </location>
</feature>
<dbReference type="GO" id="GO:0000150">
    <property type="term" value="F:DNA strand exchange activity"/>
    <property type="evidence" value="ECO:0007669"/>
    <property type="project" value="InterPro"/>
</dbReference>
<proteinExistence type="inferred from homology"/>
<gene>
    <name evidence="8" type="primary">pinR_3</name>
    <name evidence="8" type="ORF">MYCOZU2_03886</name>
</gene>
<evidence type="ECO:0000256" key="2">
    <source>
        <dbReference type="ARBA" id="ARBA00022908"/>
    </source>
</evidence>
<dbReference type="SMART" id="SM00857">
    <property type="entry name" value="Resolvase"/>
    <property type="match status" value="1"/>
</dbReference>
<evidence type="ECO:0000313" key="9">
    <source>
        <dbReference type="Proteomes" id="UP000198286"/>
    </source>
</evidence>
<dbReference type="InterPro" id="IPR006119">
    <property type="entry name" value="Resolv_N"/>
</dbReference>
<dbReference type="GO" id="GO:0015074">
    <property type="term" value="P:DNA integration"/>
    <property type="evidence" value="ECO:0007669"/>
    <property type="project" value="UniProtKB-KW"/>
</dbReference>
<evidence type="ECO:0000313" key="8">
    <source>
        <dbReference type="EMBL" id="ASL16260.1"/>
    </source>
</evidence>
<sequence length="272" mass="30432">MTKGKTIGYVRVSTADQNTDRQLDGIKLDKVFTDHASGKDTDRPALRACLDYVRDGDELVVHSMDRLSRSTLDMLKTVEDLTSRDVRIRFVKEGLTFGDTSNPCNDLMLTIMAAVAQFERALILERQREGIAIAKGKGVYKGRVPSLSADQAQELDRRMADGESASAIAREYGVSRATVYNTRWTEADIIAVDDVYRVHGLPADENHPTVKALADDLGRSPSAVYMRMVQLDYAHQEPGVYPGAKWHWTKLDRKVADRTERTCAGWAQEVVR</sequence>
<feature type="active site" description="O-(5'-phospho-DNA)-serine intermediate" evidence="5 6">
    <location>
        <position position="13"/>
    </location>
</feature>
<dbReference type="Pfam" id="PF00239">
    <property type="entry name" value="Resolvase"/>
    <property type="match status" value="1"/>
</dbReference>
<dbReference type="InterPro" id="IPR006120">
    <property type="entry name" value="Resolvase_HTH_dom"/>
</dbReference>
<comment type="similarity">
    <text evidence="1">Belongs to the site-specific recombinase resolvase family.</text>
</comment>
<dbReference type="EMBL" id="CP015267">
    <property type="protein sequence ID" value="ASL16260.1"/>
    <property type="molecule type" value="Genomic_DNA"/>
</dbReference>
<evidence type="ECO:0000256" key="6">
    <source>
        <dbReference type="PROSITE-ProRule" id="PRU10137"/>
    </source>
</evidence>
<dbReference type="SUPFAM" id="SSF53041">
    <property type="entry name" value="Resolvase-like"/>
    <property type="match status" value="1"/>
</dbReference>
<evidence type="ECO:0000256" key="1">
    <source>
        <dbReference type="ARBA" id="ARBA00009913"/>
    </source>
</evidence>
<dbReference type="PROSITE" id="PS51736">
    <property type="entry name" value="RECOMBINASES_3"/>
    <property type="match status" value="1"/>
</dbReference>
<dbReference type="CDD" id="cd03768">
    <property type="entry name" value="SR_ResInv"/>
    <property type="match status" value="1"/>
</dbReference>
<dbReference type="InterPro" id="IPR006118">
    <property type="entry name" value="Recombinase_CS"/>
</dbReference>
<evidence type="ECO:0000256" key="4">
    <source>
        <dbReference type="ARBA" id="ARBA00023172"/>
    </source>
</evidence>
<dbReference type="SUPFAM" id="SSF46689">
    <property type="entry name" value="Homeodomain-like"/>
    <property type="match status" value="1"/>
</dbReference>
<dbReference type="Proteomes" id="UP000198286">
    <property type="component" value="Chromosome"/>
</dbReference>
<name>A0A7U5MMG3_MYCIT</name>
<keyword evidence="3" id="KW-0238">DNA-binding</keyword>
<dbReference type="AlphaFoldDB" id="A0A7U5MMG3"/>
<protein>
    <submittedName>
        <fullName evidence="8">Site-specific recombinase PinR</fullName>
    </submittedName>
</protein>
<evidence type="ECO:0000256" key="5">
    <source>
        <dbReference type="PIRSR" id="PIRSR606118-50"/>
    </source>
</evidence>
<dbReference type="PANTHER" id="PTHR30461:SF26">
    <property type="entry name" value="RESOLVASE HOMOLOG YNEB"/>
    <property type="match status" value="1"/>
</dbReference>
<dbReference type="PROSITE" id="PS00397">
    <property type="entry name" value="RECOMBINASES_1"/>
    <property type="match status" value="1"/>
</dbReference>
<evidence type="ECO:0000259" key="7">
    <source>
        <dbReference type="PROSITE" id="PS51736"/>
    </source>
</evidence>
<dbReference type="CDD" id="cd00569">
    <property type="entry name" value="HTH_Hin_like"/>
    <property type="match status" value="1"/>
</dbReference>
<dbReference type="InterPro" id="IPR036162">
    <property type="entry name" value="Resolvase-like_N_sf"/>
</dbReference>
<dbReference type="Pfam" id="PF02796">
    <property type="entry name" value="HTH_7"/>
    <property type="match status" value="1"/>
</dbReference>
<dbReference type="Gene3D" id="1.10.10.60">
    <property type="entry name" value="Homeodomain-like"/>
    <property type="match status" value="1"/>
</dbReference>
<evidence type="ECO:0000256" key="3">
    <source>
        <dbReference type="ARBA" id="ARBA00023125"/>
    </source>
</evidence>
<dbReference type="PROSITE" id="PS00398">
    <property type="entry name" value="RECOMBINASES_2"/>
    <property type="match status" value="1"/>
</dbReference>
<dbReference type="InterPro" id="IPR009057">
    <property type="entry name" value="Homeodomain-like_sf"/>
</dbReference>
<keyword evidence="2" id="KW-0229">DNA integration</keyword>
<keyword evidence="4" id="KW-0233">DNA recombination</keyword>
<accession>A0A7U5MMG3</accession>